<dbReference type="AlphaFoldDB" id="A0A177ECB7"/>
<dbReference type="InterPro" id="IPR001715">
    <property type="entry name" value="CH_dom"/>
</dbReference>
<reference evidence="3 4" key="1">
    <citation type="submission" date="2016-02" db="EMBL/GenBank/DDBJ databases">
        <title>Discovery of a natural microsporidian pathogen with a broad tissue tropism in Caenorhabditis elegans.</title>
        <authorList>
            <person name="Luallen R.J."/>
            <person name="Reinke A.W."/>
            <person name="Tong L."/>
            <person name="Botts M.R."/>
            <person name="Felix M.-A."/>
            <person name="Troemel E.R."/>
        </authorList>
    </citation>
    <scope>NUCLEOTIDE SEQUENCE [LARGE SCALE GENOMIC DNA]</scope>
    <source>
        <strain evidence="3 4">JUm2807</strain>
    </source>
</reference>
<dbReference type="GO" id="GO:0005096">
    <property type="term" value="F:GTPase activator activity"/>
    <property type="evidence" value="ECO:0007669"/>
    <property type="project" value="TreeGrafter"/>
</dbReference>
<dbReference type="InterPro" id="IPR036872">
    <property type="entry name" value="CH_dom_sf"/>
</dbReference>
<organism evidence="3 4">
    <name type="scientific">Nematocida displodere</name>
    <dbReference type="NCBI Taxonomy" id="1805483"/>
    <lineage>
        <taxon>Eukaryota</taxon>
        <taxon>Fungi</taxon>
        <taxon>Fungi incertae sedis</taxon>
        <taxon>Microsporidia</taxon>
        <taxon>Nematocida</taxon>
    </lineage>
</organism>
<evidence type="ECO:0000256" key="1">
    <source>
        <dbReference type="SAM" id="MobiDB-lite"/>
    </source>
</evidence>
<dbReference type="SUPFAM" id="SSF143885">
    <property type="entry name" value="RGC domain-like"/>
    <property type="match status" value="1"/>
</dbReference>
<dbReference type="SMART" id="SM00033">
    <property type="entry name" value="CH"/>
    <property type="match status" value="1"/>
</dbReference>
<dbReference type="PROSITE" id="PS50021">
    <property type="entry name" value="CH"/>
    <property type="match status" value="1"/>
</dbReference>
<dbReference type="Pfam" id="PF00307">
    <property type="entry name" value="CH"/>
    <property type="match status" value="1"/>
</dbReference>
<dbReference type="OrthoDB" id="775356at2759"/>
<dbReference type="GeneID" id="93647077"/>
<sequence length="912" mass="102474">MQGAGAYYSTIEDDRMLSAEEMDRERKKNRIYEYLCHLEEAKVWLQKEIGEEISAEVFEESLRDGVFLAKLVRNFYPKLVEKIFEDKTLQYRHTDNINAFFRFTKEVGLPFVFLFELVDLYEQKNIPKVIYCIHALAHFLSKKKVSGKLKSLVGTAQFTEEQIAKKEKEIEASGITLPRFSNISSAIDRPDAFATIYAPGTSQSSRNSQDEDTFPVSASVSSLLPALDTIAGTKTQTETGTQTGTQSETGTVTQTQTLEGGIAYEEMSESDLKREMYRKPVATIQACVRTLLALKMFSELKGESPISIFSLRCLLPLLSGMEEQDECIIDELNKILSSLFTENAVKEKRLSSLENRISLLIKNKIGAGSKKKEKEAAGTYMQFKSLQKLFACMHDDPTILSQMILSMKQREAEVFVNRRLLPLFGSGKTLREEYSCLRVIEELLLSETKTTSRPIDYLAGKAIRRLLVAHGTLDVQNKIRAYILSGHVAGAPLEVGILEILQHNAHLLPYPLRFYGQALYMGLAEKHRDRSEENLKTLFSVLWEVFFAPLIVAPETFTGKELPGDKQVLLDACTAVGKLFSGSSSQDHQNLWRSMILDLVEVCSISEYYRAQYIENRSMSNLLCLSGEEVNHLLIALAACASVPEEVQDLVTSCTPLPFKLVFVVPGGLASASIDEGSVEKRVAKWCLVRLLLCSSGRNVSELLQRRATKEEEESFKKISGVDIEKYKDDLKVLLIRLYDLGIVKNPDTCEEILAITARDIFYRVRLSFSRKREILATEKAISRLESARKDIEMRQKTCTEYLTMLSTKIMSVTKTCTKSATALLEKGVLCRMYNWLPSQLESIELSFAGDSTGGIVISVFVLGMLSASETVTLDELLLKESHAEAEMHLENIGCALSITKTIALINKKFLR</sequence>
<dbReference type="RefSeq" id="XP_067544242.1">
    <property type="nucleotide sequence ID" value="XM_067688145.1"/>
</dbReference>
<comment type="caution">
    <text evidence="3">The sequence shown here is derived from an EMBL/GenBank/DDBJ whole genome shotgun (WGS) entry which is preliminary data.</text>
</comment>
<dbReference type="PANTHER" id="PTHR14149">
    <property type="entry name" value="RAS GTPASE-ACTIVATING PROTEIN WITH IQ MOTIF"/>
    <property type="match status" value="1"/>
</dbReference>
<feature type="region of interest" description="Disordered" evidence="1">
    <location>
        <begin position="232"/>
        <end position="253"/>
    </location>
</feature>
<proteinExistence type="predicted"/>
<protein>
    <submittedName>
        <fullName evidence="3">Ras GTPase-activating-like protein IQGAP2/3</fullName>
    </submittedName>
</protein>
<dbReference type="Gene3D" id="1.10.418.10">
    <property type="entry name" value="Calponin-like domain"/>
    <property type="match status" value="1"/>
</dbReference>
<dbReference type="CDD" id="cd21206">
    <property type="entry name" value="CH_IQGAP"/>
    <property type="match status" value="1"/>
</dbReference>
<dbReference type="GO" id="GO:0051015">
    <property type="term" value="F:actin filament binding"/>
    <property type="evidence" value="ECO:0007669"/>
    <property type="project" value="TreeGrafter"/>
</dbReference>
<keyword evidence="4" id="KW-1185">Reference proteome</keyword>
<evidence type="ECO:0000313" key="3">
    <source>
        <dbReference type="EMBL" id="OAG29594.1"/>
    </source>
</evidence>
<dbReference type="SUPFAM" id="SSF47576">
    <property type="entry name" value="Calponin-homology domain, CH-domain"/>
    <property type="match status" value="1"/>
</dbReference>
<dbReference type="VEuPathDB" id="MicrosporidiaDB:NEDG_00727"/>
<evidence type="ECO:0000259" key="2">
    <source>
        <dbReference type="PROSITE" id="PS50021"/>
    </source>
</evidence>
<dbReference type="EMBL" id="LTDL01000040">
    <property type="protein sequence ID" value="OAG29594.1"/>
    <property type="molecule type" value="Genomic_DNA"/>
</dbReference>
<dbReference type="SUPFAM" id="SSF48350">
    <property type="entry name" value="GTPase activation domain, GAP"/>
    <property type="match status" value="1"/>
</dbReference>
<name>A0A177ECB7_9MICR</name>
<accession>A0A177ECB7</accession>
<dbReference type="InterPro" id="IPR008936">
    <property type="entry name" value="Rho_GTPase_activation_prot"/>
</dbReference>
<evidence type="ECO:0000313" key="4">
    <source>
        <dbReference type="Proteomes" id="UP000185944"/>
    </source>
</evidence>
<dbReference type="STRING" id="1805483.A0A177ECB7"/>
<dbReference type="PANTHER" id="PTHR14149:SF14">
    <property type="entry name" value="CALPONIN-HOMOLOGY (CH) DOMAIN-CONTAINING PROTEIN"/>
    <property type="match status" value="1"/>
</dbReference>
<gene>
    <name evidence="3" type="ORF">NEDG_00727</name>
</gene>
<feature type="domain" description="Calponin-homology (CH)" evidence="2">
    <location>
        <begin position="35"/>
        <end position="140"/>
    </location>
</feature>
<dbReference type="Gene3D" id="1.10.506.10">
    <property type="entry name" value="GTPase Activation - p120gap, domain 1"/>
    <property type="match status" value="2"/>
</dbReference>
<dbReference type="GO" id="GO:1903479">
    <property type="term" value="P:mitotic actomyosin contractile ring assembly actin filament organization"/>
    <property type="evidence" value="ECO:0007669"/>
    <property type="project" value="TreeGrafter"/>
</dbReference>
<dbReference type="Proteomes" id="UP000185944">
    <property type="component" value="Unassembled WGS sequence"/>
</dbReference>
<dbReference type="GO" id="GO:0005516">
    <property type="term" value="F:calmodulin binding"/>
    <property type="evidence" value="ECO:0007669"/>
    <property type="project" value="TreeGrafter"/>
</dbReference>
<dbReference type="GO" id="GO:0005938">
    <property type="term" value="C:cell cortex"/>
    <property type="evidence" value="ECO:0007669"/>
    <property type="project" value="TreeGrafter"/>
</dbReference>